<keyword evidence="2" id="KW-1185">Reference proteome</keyword>
<evidence type="ECO:0000313" key="2">
    <source>
        <dbReference type="Proteomes" id="UP000324629"/>
    </source>
</evidence>
<dbReference type="Proteomes" id="UP000324629">
    <property type="component" value="Unassembled WGS sequence"/>
</dbReference>
<dbReference type="EMBL" id="QNGE01000089">
    <property type="protein sequence ID" value="KAA3681999.1"/>
    <property type="molecule type" value="Genomic_DNA"/>
</dbReference>
<dbReference type="AlphaFoldDB" id="A0A5J4P2S3"/>
<sequence length="274" mass="30454">MGIRWEDEGIEKLHLALMSNKPTEFFLLGTTYKLLKNFVMNEKKLNTWFGGGSPYGDFAPNLPIVEETAVSAGEARDQLDKLEAMIGPLADAVVASVASLFPKLLCEAKSSTNWKYTTAAIKARKRLYRLKSVIADPYPAIVIPLYLASFLPHLDHCAKAWSSSLKKDITTAQKGVKARRAHGVGYEKSKLPRPNNLIQENRPGQALQPDINLQRVVYKLVPGLLRTEMQRLSQFCSSLSSPSSEEYLRQNSEKNHMSNALGEVSGEIVCSFVL</sequence>
<accession>A0A5J4P2S3</accession>
<organism evidence="1 2">
    <name type="scientific">Paragonimus westermani</name>
    <dbReference type="NCBI Taxonomy" id="34504"/>
    <lineage>
        <taxon>Eukaryota</taxon>
        <taxon>Metazoa</taxon>
        <taxon>Spiralia</taxon>
        <taxon>Lophotrochozoa</taxon>
        <taxon>Platyhelminthes</taxon>
        <taxon>Trematoda</taxon>
        <taxon>Digenea</taxon>
        <taxon>Plagiorchiida</taxon>
        <taxon>Troglotremata</taxon>
        <taxon>Troglotrematidae</taxon>
        <taxon>Paragonimus</taxon>
    </lineage>
</organism>
<comment type="caution">
    <text evidence="1">The sequence shown here is derived from an EMBL/GenBank/DDBJ whole genome shotgun (WGS) entry which is preliminary data.</text>
</comment>
<evidence type="ECO:0000313" key="1">
    <source>
        <dbReference type="EMBL" id="KAA3681999.1"/>
    </source>
</evidence>
<protein>
    <submittedName>
        <fullName evidence="1">Uncharacterized protein</fullName>
    </submittedName>
</protein>
<name>A0A5J4P2S3_9TREM</name>
<gene>
    <name evidence="1" type="ORF">DEA37_0010094</name>
</gene>
<reference evidence="1 2" key="1">
    <citation type="journal article" date="2019" name="Gigascience">
        <title>Whole-genome sequence of the oriental lung fluke Paragonimus westermani.</title>
        <authorList>
            <person name="Oey H."/>
            <person name="Zakrzewski M."/>
            <person name="Narain K."/>
            <person name="Devi K.R."/>
            <person name="Agatsuma T."/>
            <person name="Nawaratna S."/>
            <person name="Gobert G.N."/>
            <person name="Jones M.K."/>
            <person name="Ragan M.A."/>
            <person name="McManus D.P."/>
            <person name="Krause L."/>
        </authorList>
    </citation>
    <scope>NUCLEOTIDE SEQUENCE [LARGE SCALE GENOMIC DNA]</scope>
    <source>
        <strain evidence="1 2">IND2009</strain>
    </source>
</reference>
<proteinExistence type="predicted"/>